<comment type="similarity">
    <text evidence="1">Belongs to the short-chain dehydrogenases/reductases (SDR) family.</text>
</comment>
<dbReference type="Pfam" id="PF00106">
    <property type="entry name" value="adh_short"/>
    <property type="match status" value="1"/>
</dbReference>
<evidence type="ECO:0000256" key="3">
    <source>
        <dbReference type="SAM" id="MobiDB-lite"/>
    </source>
</evidence>
<dbReference type="EMBL" id="ML976692">
    <property type="protein sequence ID" value="KAF1971541.1"/>
    <property type="molecule type" value="Genomic_DNA"/>
</dbReference>
<dbReference type="GO" id="GO:0016491">
    <property type="term" value="F:oxidoreductase activity"/>
    <property type="evidence" value="ECO:0007669"/>
    <property type="project" value="UniProtKB-KW"/>
</dbReference>
<evidence type="ECO:0000313" key="5">
    <source>
        <dbReference type="EMBL" id="KAF1971541.1"/>
    </source>
</evidence>
<gene>
    <name evidence="5" type="ORF">BU23DRAFT_509618</name>
</gene>
<dbReference type="InterPro" id="IPR002347">
    <property type="entry name" value="SDR_fam"/>
</dbReference>
<keyword evidence="2" id="KW-0560">Oxidoreductase</keyword>
<dbReference type="Proteomes" id="UP000800036">
    <property type="component" value="Unassembled WGS sequence"/>
</dbReference>
<dbReference type="PRINTS" id="PR00081">
    <property type="entry name" value="GDHRDH"/>
</dbReference>
<evidence type="ECO:0000256" key="1">
    <source>
        <dbReference type="ARBA" id="ARBA00006484"/>
    </source>
</evidence>
<feature type="region of interest" description="Disordered" evidence="3">
    <location>
        <begin position="1"/>
        <end position="29"/>
    </location>
</feature>
<dbReference type="SUPFAM" id="SSF51735">
    <property type="entry name" value="NAD(P)-binding Rossmann-fold domains"/>
    <property type="match status" value="1"/>
</dbReference>
<dbReference type="PANTHER" id="PTHR42901:SF1">
    <property type="entry name" value="ALCOHOL DEHYDROGENASE"/>
    <property type="match status" value="1"/>
</dbReference>
<dbReference type="AlphaFoldDB" id="A0A6A5V2S1"/>
<evidence type="ECO:0000256" key="2">
    <source>
        <dbReference type="ARBA" id="ARBA00023002"/>
    </source>
</evidence>
<reference evidence="5" key="1">
    <citation type="journal article" date="2020" name="Stud. Mycol.">
        <title>101 Dothideomycetes genomes: a test case for predicting lifestyles and emergence of pathogens.</title>
        <authorList>
            <person name="Haridas S."/>
            <person name="Albert R."/>
            <person name="Binder M."/>
            <person name="Bloem J."/>
            <person name="Labutti K."/>
            <person name="Salamov A."/>
            <person name="Andreopoulos B."/>
            <person name="Baker S."/>
            <person name="Barry K."/>
            <person name="Bills G."/>
            <person name="Bluhm B."/>
            <person name="Cannon C."/>
            <person name="Castanera R."/>
            <person name="Culley D."/>
            <person name="Daum C."/>
            <person name="Ezra D."/>
            <person name="Gonzalez J."/>
            <person name="Henrissat B."/>
            <person name="Kuo A."/>
            <person name="Liang C."/>
            <person name="Lipzen A."/>
            <person name="Lutzoni F."/>
            <person name="Magnuson J."/>
            <person name="Mondo S."/>
            <person name="Nolan M."/>
            <person name="Ohm R."/>
            <person name="Pangilinan J."/>
            <person name="Park H.-J."/>
            <person name="Ramirez L."/>
            <person name="Alfaro M."/>
            <person name="Sun H."/>
            <person name="Tritt A."/>
            <person name="Yoshinaga Y."/>
            <person name="Zwiers L.-H."/>
            <person name="Turgeon B."/>
            <person name="Goodwin S."/>
            <person name="Spatafora J."/>
            <person name="Crous P."/>
            <person name="Grigoriev I."/>
        </authorList>
    </citation>
    <scope>NUCLEOTIDE SEQUENCE</scope>
    <source>
        <strain evidence="5">CBS 107.79</strain>
    </source>
</reference>
<feature type="domain" description="Ketoreductase" evidence="4">
    <location>
        <begin position="32"/>
        <end position="202"/>
    </location>
</feature>
<dbReference type="CDD" id="cd05233">
    <property type="entry name" value="SDR_c"/>
    <property type="match status" value="1"/>
</dbReference>
<name>A0A6A5V2S1_9PLEO</name>
<keyword evidence="6" id="KW-1185">Reference proteome</keyword>
<accession>A0A6A5V2S1</accession>
<dbReference type="OrthoDB" id="1933717at2759"/>
<protein>
    <submittedName>
        <fullName evidence="5">NAD(P)-binding protein</fullName>
    </submittedName>
</protein>
<evidence type="ECO:0000259" key="4">
    <source>
        <dbReference type="SMART" id="SM00822"/>
    </source>
</evidence>
<evidence type="ECO:0000313" key="6">
    <source>
        <dbReference type="Proteomes" id="UP000800036"/>
    </source>
</evidence>
<dbReference type="PANTHER" id="PTHR42901">
    <property type="entry name" value="ALCOHOL DEHYDROGENASE"/>
    <property type="match status" value="1"/>
</dbReference>
<sequence>MSSPFPSPTKKWHSTAYPSISPTRPELSQKGKTVLITGGGTGIGAATAHSFAQAGASRIALLGRRTQPLEDTKASIQKQYPDVEVFIASVDVTKTEQVNAAFESFAPLSSGKKIDVVVSNAAVTGPFSGFLEVTDEEYLDGVMTNITMAWNVARAFIPRAAPDATAIDVSSNAAHVNYADAFASYTVGKWANVRLWQIVQFNNPGFAVYSTQPGVVDTDMNRRVGGVKAMGYEDHVSLPADFNVWLASPEARFLKGKFLWTSWDVDELKAQAKEIEETRRFRVEMVGYPFGAASDVLALPEDSPWKSK</sequence>
<dbReference type="InterPro" id="IPR057326">
    <property type="entry name" value="KR_dom"/>
</dbReference>
<dbReference type="SMART" id="SM00822">
    <property type="entry name" value="PKS_KR"/>
    <property type="match status" value="1"/>
</dbReference>
<dbReference type="InterPro" id="IPR036291">
    <property type="entry name" value="NAD(P)-bd_dom_sf"/>
</dbReference>
<organism evidence="5 6">
    <name type="scientific">Bimuria novae-zelandiae CBS 107.79</name>
    <dbReference type="NCBI Taxonomy" id="1447943"/>
    <lineage>
        <taxon>Eukaryota</taxon>
        <taxon>Fungi</taxon>
        <taxon>Dikarya</taxon>
        <taxon>Ascomycota</taxon>
        <taxon>Pezizomycotina</taxon>
        <taxon>Dothideomycetes</taxon>
        <taxon>Pleosporomycetidae</taxon>
        <taxon>Pleosporales</taxon>
        <taxon>Massarineae</taxon>
        <taxon>Didymosphaeriaceae</taxon>
        <taxon>Bimuria</taxon>
    </lineage>
</organism>
<proteinExistence type="inferred from homology"/>
<dbReference type="Gene3D" id="3.40.50.720">
    <property type="entry name" value="NAD(P)-binding Rossmann-like Domain"/>
    <property type="match status" value="1"/>
</dbReference>